<dbReference type="InterPro" id="IPR009716">
    <property type="entry name" value="Ferroportin-1"/>
</dbReference>
<feature type="region of interest" description="Disordered" evidence="8">
    <location>
        <begin position="1"/>
        <end position="91"/>
    </location>
</feature>
<evidence type="ECO:0000313" key="9">
    <source>
        <dbReference type="EMBL" id="CAD9270072.1"/>
    </source>
</evidence>
<feature type="transmembrane region" description="Helical" evidence="7">
    <location>
        <begin position="139"/>
        <end position="161"/>
    </location>
</feature>
<gene>
    <name evidence="9" type="ORF">PPAR1163_LOCUS28511</name>
</gene>
<evidence type="ECO:0000256" key="2">
    <source>
        <dbReference type="ARBA" id="ARBA00006279"/>
    </source>
</evidence>
<reference evidence="9" key="1">
    <citation type="submission" date="2021-01" db="EMBL/GenBank/DDBJ databases">
        <authorList>
            <person name="Corre E."/>
            <person name="Pelletier E."/>
            <person name="Niang G."/>
            <person name="Scheremetjew M."/>
            <person name="Finn R."/>
            <person name="Kale V."/>
            <person name="Holt S."/>
            <person name="Cochrane G."/>
            <person name="Meng A."/>
            <person name="Brown T."/>
            <person name="Cohen L."/>
        </authorList>
    </citation>
    <scope>NUCLEOTIDE SEQUENCE</scope>
    <source>
        <strain evidence="9">CCMP2877</strain>
    </source>
</reference>
<dbReference type="PANTHER" id="PTHR11660:SF57">
    <property type="entry name" value="SOLUTE CARRIER FAMILY 40 MEMBER"/>
    <property type="match status" value="1"/>
</dbReference>
<protein>
    <recommendedName>
        <fullName evidence="7">Solute carrier family 40 member</fullName>
    </recommendedName>
</protein>
<evidence type="ECO:0000256" key="3">
    <source>
        <dbReference type="ARBA" id="ARBA00022448"/>
    </source>
</evidence>
<keyword evidence="4 7" id="KW-0812">Transmembrane</keyword>
<dbReference type="GO" id="GO:0005381">
    <property type="term" value="F:iron ion transmembrane transporter activity"/>
    <property type="evidence" value="ECO:0007669"/>
    <property type="project" value="UniProtKB-UniRule"/>
</dbReference>
<keyword evidence="5 7" id="KW-1133">Transmembrane helix</keyword>
<feature type="transmembrane region" description="Helical" evidence="7">
    <location>
        <begin position="181"/>
        <end position="203"/>
    </location>
</feature>
<feature type="compositionally biased region" description="Basic residues" evidence="8">
    <location>
        <begin position="11"/>
        <end position="22"/>
    </location>
</feature>
<evidence type="ECO:0000256" key="8">
    <source>
        <dbReference type="SAM" id="MobiDB-lite"/>
    </source>
</evidence>
<sequence length="254" mass="27395">MVKMKVPRLPSFRKGKKNKKLKKGESTDVEAPQLAPQGTNTPPKFQNEIETYLELFEKRKNSPAQRRSPSPLPSHVTESTPLLPELKSAPLDDEEELKEYDPKMDLFGAAPPRGTAWKLLLSHGLTKFGARAWEFATPLLLLQWSPGSLAAPACFGLAVMLSKFFLSPSLGARADTWNRMTAVTLGAILQALGCGLALGALAVKQIDHGSDLIPPGLLKPEAGGRLIGSRALCEEALGSGWGWGWDGGSPQAYA</sequence>
<dbReference type="SUPFAM" id="SSF103473">
    <property type="entry name" value="MFS general substrate transporter"/>
    <property type="match status" value="1"/>
</dbReference>
<keyword evidence="7" id="KW-0406">Ion transport</keyword>
<evidence type="ECO:0000256" key="1">
    <source>
        <dbReference type="ARBA" id="ARBA00004141"/>
    </source>
</evidence>
<comment type="caution">
    <text evidence="7">Lacks conserved residue(s) required for the propagation of feature annotation.</text>
</comment>
<accession>A0A7S1XZ85</accession>
<name>A0A7S1XZ85_9STRA</name>
<comment type="subcellular location">
    <subcellularLocation>
        <location evidence="1 7">Membrane</location>
        <topology evidence="1 7">Multi-pass membrane protein</topology>
    </subcellularLocation>
</comment>
<dbReference type="InterPro" id="IPR036259">
    <property type="entry name" value="MFS_trans_sf"/>
</dbReference>
<dbReference type="Pfam" id="PF06963">
    <property type="entry name" value="FPN1"/>
    <property type="match status" value="1"/>
</dbReference>
<dbReference type="GO" id="GO:0016020">
    <property type="term" value="C:membrane"/>
    <property type="evidence" value="ECO:0007669"/>
    <property type="project" value="UniProtKB-SubCell"/>
</dbReference>
<keyword evidence="6 7" id="KW-0472">Membrane</keyword>
<evidence type="ECO:0000256" key="7">
    <source>
        <dbReference type="RuleBase" id="RU365065"/>
    </source>
</evidence>
<evidence type="ECO:0000256" key="4">
    <source>
        <dbReference type="ARBA" id="ARBA00022692"/>
    </source>
</evidence>
<comment type="function">
    <text evidence="7">May be involved in iron transport and iron homeostasis.</text>
</comment>
<proteinExistence type="inferred from homology"/>
<organism evidence="9">
    <name type="scientific">Phaeomonas parva</name>
    <dbReference type="NCBI Taxonomy" id="124430"/>
    <lineage>
        <taxon>Eukaryota</taxon>
        <taxon>Sar</taxon>
        <taxon>Stramenopiles</taxon>
        <taxon>Ochrophyta</taxon>
        <taxon>Pinguiophyceae</taxon>
        <taxon>Pinguiochrysidales</taxon>
        <taxon>Pinguiochrysidaceae</taxon>
        <taxon>Phaeomonas</taxon>
    </lineage>
</organism>
<evidence type="ECO:0000256" key="5">
    <source>
        <dbReference type="ARBA" id="ARBA00022989"/>
    </source>
</evidence>
<dbReference type="EMBL" id="HBGJ01045369">
    <property type="protein sequence ID" value="CAD9270072.1"/>
    <property type="molecule type" value="Transcribed_RNA"/>
</dbReference>
<evidence type="ECO:0000256" key="6">
    <source>
        <dbReference type="ARBA" id="ARBA00023136"/>
    </source>
</evidence>
<comment type="similarity">
    <text evidence="2 7">Belongs to the ferroportin (FP) (TC 2.A.100) family. SLC40A subfamily.</text>
</comment>
<dbReference type="AlphaFoldDB" id="A0A7S1XZ85"/>
<dbReference type="PANTHER" id="PTHR11660">
    <property type="entry name" value="SOLUTE CARRIER FAMILY 40 MEMBER"/>
    <property type="match status" value="1"/>
</dbReference>
<keyword evidence="3 7" id="KW-0813">Transport</keyword>